<evidence type="ECO:0000313" key="3">
    <source>
        <dbReference type="Proteomes" id="UP000015462"/>
    </source>
</evidence>
<dbReference type="PANTHER" id="PTHR30024">
    <property type="entry name" value="ALIPHATIC SULFONATES-BINDING PROTEIN-RELATED"/>
    <property type="match status" value="1"/>
</dbReference>
<name>A0AB33Z041_9GAMM</name>
<dbReference type="EMBL" id="ASHL01000006">
    <property type="protein sequence ID" value="EPD12756.1"/>
    <property type="molecule type" value="Genomic_DNA"/>
</dbReference>
<dbReference type="SUPFAM" id="SSF53850">
    <property type="entry name" value="Periplasmic binding protein-like II"/>
    <property type="match status" value="1"/>
</dbReference>
<dbReference type="Gene3D" id="3.40.190.10">
    <property type="entry name" value="Periplasmic binding protein-like II"/>
    <property type="match status" value="2"/>
</dbReference>
<protein>
    <submittedName>
        <fullName evidence="2">ABC transporter substrate-binding protein</fullName>
    </submittedName>
</protein>
<accession>A0AB33Z041</accession>
<dbReference type="Proteomes" id="UP000015462">
    <property type="component" value="Unassembled WGS sequence"/>
</dbReference>
<dbReference type="Pfam" id="PF09084">
    <property type="entry name" value="NMT1"/>
    <property type="match status" value="1"/>
</dbReference>
<dbReference type="InterPro" id="IPR015168">
    <property type="entry name" value="SsuA/THI5"/>
</dbReference>
<feature type="domain" description="SsuA/THI5-like" evidence="1">
    <location>
        <begin position="56"/>
        <end position="251"/>
    </location>
</feature>
<gene>
    <name evidence="2" type="ORF">L196_07801</name>
</gene>
<sequence>MRLSLKTYLTSYVLITAFILSYSAIADTGTPIKISVLKFGTVNWTLETIKKNRLDKKNGFELIIQPLANTQAGKIALQAGAADIIVSDWTWVARQRQFSSDYLFAPYSSAAGSIMVPNDSAIHSIKDLSGKRLGIAGGELDKNWLLLRALALKKGIDLQTGIDTFFGAPPLLNSLIKQGQLDALINYWHYSTRLKADAYREIINTHEIIQQLGINKTVPILGYVFSEKWAREQSISLNNFLTASHDATQLLCTSDKHWKAILPLTKTHNTLTQQLLRKSYCEGQIKKFSAEEKQAIADIYSIIADIGGEKLVGTVKQFDPNLFWNSGH</sequence>
<evidence type="ECO:0000313" key="2">
    <source>
        <dbReference type="EMBL" id="EPD12756.1"/>
    </source>
</evidence>
<dbReference type="PANTHER" id="PTHR30024:SF48">
    <property type="entry name" value="ABC TRANSPORTER SUBSTRATE-BINDING PROTEIN"/>
    <property type="match status" value="1"/>
</dbReference>
<organism evidence="2 3">
    <name type="scientific">Cycloclasticus pugetii</name>
    <dbReference type="NCBI Taxonomy" id="34068"/>
    <lineage>
        <taxon>Bacteria</taxon>
        <taxon>Pseudomonadati</taxon>
        <taxon>Pseudomonadota</taxon>
        <taxon>Gammaproteobacteria</taxon>
        <taxon>Thiotrichales</taxon>
        <taxon>Piscirickettsiaceae</taxon>
        <taxon>Cycloclasticus</taxon>
    </lineage>
</organism>
<proteinExistence type="predicted"/>
<keyword evidence="3" id="KW-1185">Reference proteome</keyword>
<dbReference type="RefSeq" id="WP_016390558.1">
    <property type="nucleotide sequence ID" value="NZ_KE646808.1"/>
</dbReference>
<evidence type="ECO:0000259" key="1">
    <source>
        <dbReference type="Pfam" id="PF09084"/>
    </source>
</evidence>
<reference evidence="2 3" key="1">
    <citation type="journal article" date="2013" name="Genome Announc.">
        <title>Genome Sequence of the Pyrene- and Fluoranthene-Degrading Bacterium Cycloclasticus sp. Strain PY97M.</title>
        <authorList>
            <person name="Cui Z."/>
            <person name="Xu G."/>
            <person name="Li Q."/>
            <person name="Gao W."/>
            <person name="Zheng L."/>
        </authorList>
    </citation>
    <scope>NUCLEOTIDE SEQUENCE [LARGE SCALE GENOMIC DNA]</scope>
    <source>
        <strain evidence="2 3">PY97M</strain>
    </source>
</reference>
<comment type="caution">
    <text evidence="2">The sequence shown here is derived from an EMBL/GenBank/DDBJ whole genome shotgun (WGS) entry which is preliminary data.</text>
</comment>
<dbReference type="AlphaFoldDB" id="A0AB33Z041"/>